<name>A0A8B6F4F2_MYTGA</name>
<dbReference type="AlphaFoldDB" id="A0A8B6F4F2"/>
<comment type="caution">
    <text evidence="2">The sequence shown here is derived from an EMBL/GenBank/DDBJ whole genome shotgun (WGS) entry which is preliminary data.</text>
</comment>
<protein>
    <submittedName>
        <fullName evidence="2">Uncharacterized protein</fullName>
    </submittedName>
</protein>
<proteinExistence type="predicted"/>
<reference evidence="2" key="1">
    <citation type="submission" date="2018-11" db="EMBL/GenBank/DDBJ databases">
        <authorList>
            <person name="Alioto T."/>
            <person name="Alioto T."/>
        </authorList>
    </citation>
    <scope>NUCLEOTIDE SEQUENCE</scope>
</reference>
<feature type="region of interest" description="Disordered" evidence="1">
    <location>
        <begin position="1"/>
        <end position="36"/>
    </location>
</feature>
<dbReference type="EMBL" id="UYJE01006140">
    <property type="protein sequence ID" value="VDI43347.1"/>
    <property type="molecule type" value="Genomic_DNA"/>
</dbReference>
<gene>
    <name evidence="2" type="ORF">MGAL_10B035947</name>
</gene>
<feature type="compositionally biased region" description="Polar residues" evidence="1">
    <location>
        <begin position="1"/>
        <end position="23"/>
    </location>
</feature>
<organism evidence="2 3">
    <name type="scientific">Mytilus galloprovincialis</name>
    <name type="common">Mediterranean mussel</name>
    <dbReference type="NCBI Taxonomy" id="29158"/>
    <lineage>
        <taxon>Eukaryota</taxon>
        <taxon>Metazoa</taxon>
        <taxon>Spiralia</taxon>
        <taxon>Lophotrochozoa</taxon>
        <taxon>Mollusca</taxon>
        <taxon>Bivalvia</taxon>
        <taxon>Autobranchia</taxon>
        <taxon>Pteriomorphia</taxon>
        <taxon>Mytilida</taxon>
        <taxon>Mytiloidea</taxon>
        <taxon>Mytilidae</taxon>
        <taxon>Mytilinae</taxon>
        <taxon>Mytilus</taxon>
    </lineage>
</organism>
<evidence type="ECO:0000313" key="3">
    <source>
        <dbReference type="Proteomes" id="UP000596742"/>
    </source>
</evidence>
<evidence type="ECO:0000313" key="2">
    <source>
        <dbReference type="EMBL" id="VDI43347.1"/>
    </source>
</evidence>
<evidence type="ECO:0000256" key="1">
    <source>
        <dbReference type="SAM" id="MobiDB-lite"/>
    </source>
</evidence>
<keyword evidence="3" id="KW-1185">Reference proteome</keyword>
<sequence>MTSMRNMLEQLHSQFEDPQQQPKEQMFTPPTPPPPYIATPIVTPGEKRPKPKRQIVTTEGNFNPLDFFQQLQQFEGK</sequence>
<accession>A0A8B6F4F2</accession>
<dbReference type="Proteomes" id="UP000596742">
    <property type="component" value="Unassembled WGS sequence"/>
</dbReference>